<dbReference type="PANTHER" id="PTHR47018">
    <property type="entry name" value="CXC DOMAIN-CONTAINING PROTEIN-RELATED"/>
    <property type="match status" value="1"/>
</dbReference>
<reference evidence="1" key="1">
    <citation type="submission" date="2020-04" db="EMBL/GenBank/DDBJ databases">
        <authorList>
            <person name="Alioto T."/>
            <person name="Alioto T."/>
            <person name="Gomez Garrido J."/>
        </authorList>
    </citation>
    <scope>NUCLEOTIDE SEQUENCE</scope>
    <source>
        <strain evidence="1">A484AB</strain>
    </source>
</reference>
<gene>
    <name evidence="1" type="ORF">PACLA_8A016217</name>
</gene>
<feature type="non-terminal residue" evidence="1">
    <location>
        <position position="1"/>
    </location>
</feature>
<dbReference type="PANTHER" id="PTHR47018:SF1">
    <property type="entry name" value="TESMIN_TSO1-LIKE CXC DOMAIN-CONTAINING PROTEIN"/>
    <property type="match status" value="1"/>
</dbReference>
<dbReference type="Proteomes" id="UP001152795">
    <property type="component" value="Unassembled WGS sequence"/>
</dbReference>
<dbReference type="AlphaFoldDB" id="A0A6S7J7F9"/>
<dbReference type="EMBL" id="CACRXK020015173">
    <property type="protein sequence ID" value="CAB4027995.1"/>
    <property type="molecule type" value="Genomic_DNA"/>
</dbReference>
<keyword evidence="2" id="KW-1185">Reference proteome</keyword>
<protein>
    <submittedName>
        <fullName evidence="1">Uncharacterized protein</fullName>
    </submittedName>
</protein>
<evidence type="ECO:0000313" key="2">
    <source>
        <dbReference type="Proteomes" id="UP001152795"/>
    </source>
</evidence>
<name>A0A6S7J7F9_PARCT</name>
<evidence type="ECO:0000313" key="1">
    <source>
        <dbReference type="EMBL" id="CAB4027995.1"/>
    </source>
</evidence>
<comment type="caution">
    <text evidence="1">The sequence shown here is derived from an EMBL/GenBank/DDBJ whole genome shotgun (WGS) entry which is preliminary data.</text>
</comment>
<feature type="non-terminal residue" evidence="1">
    <location>
        <position position="501"/>
    </location>
</feature>
<dbReference type="OrthoDB" id="10579760at2759"/>
<sequence>VRTRSQTMTMLVHVGLVHATTLNGLPVLKTSSHGLTLQEIISICVDDLTADDCGVYGCHSSPSVEAEVDVDDDGVLGSNYIVKTKDTSNLFEKPHGCSKKSKEPYIRTKPSVMEKIRELGQKGSANTFIQSHLAQCHGKNSWKMPDCHRFSRSNWMDLTWALGRIVQPTVIGYCPMINVLGKKYQNSGLEDVLIESGAYGSGSVMVLMKGKSYNRGVRAHKLVMEALFRLMWQSFLHWLNGGGMESQEQIVDEEHITDSIKSFRLAVQNKDHVPQSAKATMSELFTLMELFEVFRQEQKSRLKIYIRNDMEQLEKNNPVVYNQFQDGGHAVNCSSQPFAKVWTDMALEQSINLDSKSKGGIIGISQNPDALQRWFLTIHERSAITTVVKQMCGINDLDRVGTRKEAARKRVERDEKDVEKIVACLKSVPYSLAHSDGTHRKTAKSVLLQILGNYVTVESRLTSIPGIATVYILDGMALVQMMKFAGVTTFGEMAVKYYEDF</sequence>
<proteinExistence type="predicted"/>
<organism evidence="1 2">
    <name type="scientific">Paramuricea clavata</name>
    <name type="common">Red gorgonian</name>
    <name type="synonym">Violescent sea-whip</name>
    <dbReference type="NCBI Taxonomy" id="317549"/>
    <lineage>
        <taxon>Eukaryota</taxon>
        <taxon>Metazoa</taxon>
        <taxon>Cnidaria</taxon>
        <taxon>Anthozoa</taxon>
        <taxon>Octocorallia</taxon>
        <taxon>Malacalcyonacea</taxon>
        <taxon>Plexauridae</taxon>
        <taxon>Paramuricea</taxon>
    </lineage>
</organism>
<accession>A0A6S7J7F9</accession>